<dbReference type="Gene3D" id="3.40.50.12580">
    <property type="match status" value="1"/>
</dbReference>
<evidence type="ECO:0008006" key="3">
    <source>
        <dbReference type="Google" id="ProtNLM"/>
    </source>
</evidence>
<dbReference type="InterPro" id="IPR043148">
    <property type="entry name" value="TagF_C"/>
</dbReference>
<protein>
    <recommendedName>
        <fullName evidence="3">CDP-Glycerol:Poly(Glycerophosphate) glycerophosphotransferase</fullName>
    </recommendedName>
</protein>
<comment type="caution">
    <text evidence="1">The sequence shown here is derived from an EMBL/GenBank/DDBJ whole genome shotgun (WGS) entry which is preliminary data.</text>
</comment>
<name>A0A412YHY4_9BACE</name>
<evidence type="ECO:0000313" key="2">
    <source>
        <dbReference type="Proteomes" id="UP000283850"/>
    </source>
</evidence>
<dbReference type="GO" id="GO:0047355">
    <property type="term" value="F:CDP-glycerol glycerophosphotransferase activity"/>
    <property type="evidence" value="ECO:0007669"/>
    <property type="project" value="InterPro"/>
</dbReference>
<dbReference type="GO" id="GO:0016020">
    <property type="term" value="C:membrane"/>
    <property type="evidence" value="ECO:0007669"/>
    <property type="project" value="InterPro"/>
</dbReference>
<organism evidence="1 2">
    <name type="scientific">Bacteroides intestinalis</name>
    <dbReference type="NCBI Taxonomy" id="329854"/>
    <lineage>
        <taxon>Bacteria</taxon>
        <taxon>Pseudomonadati</taxon>
        <taxon>Bacteroidota</taxon>
        <taxon>Bacteroidia</taxon>
        <taxon>Bacteroidales</taxon>
        <taxon>Bacteroidaceae</taxon>
        <taxon>Bacteroides</taxon>
    </lineage>
</organism>
<dbReference type="InterPro" id="IPR007554">
    <property type="entry name" value="Glycerophosphate_synth"/>
</dbReference>
<evidence type="ECO:0000313" key="1">
    <source>
        <dbReference type="EMBL" id="RGV57046.1"/>
    </source>
</evidence>
<dbReference type="Pfam" id="PF04464">
    <property type="entry name" value="Glyphos_transf"/>
    <property type="match status" value="1"/>
</dbReference>
<reference evidence="1 2" key="1">
    <citation type="submission" date="2018-08" db="EMBL/GenBank/DDBJ databases">
        <title>A genome reference for cultivated species of the human gut microbiota.</title>
        <authorList>
            <person name="Zou Y."/>
            <person name="Xue W."/>
            <person name="Luo G."/>
        </authorList>
    </citation>
    <scope>NUCLEOTIDE SEQUENCE [LARGE SCALE GENOMIC DNA]</scope>
    <source>
        <strain evidence="1 2">AF14-32</strain>
    </source>
</reference>
<dbReference type="EMBL" id="QRZF01000002">
    <property type="protein sequence ID" value="RGV57046.1"/>
    <property type="molecule type" value="Genomic_DNA"/>
</dbReference>
<dbReference type="AlphaFoldDB" id="A0A412YHY4"/>
<sequence>MFQPNLFIRGINFIYRHAMLRQYLSYQKNKIKEVRAKAKIKVLFVVGDVSMWKTELLYKAMLKHDRFQPILGTALITADIPNESLRKYNALLEYITKKEYDYIQLYSGNIQNVKADIIFYQQPYDNFMDEGVSYRKNLNSLFCYAAYGILSLAPSKKNKWISDLLLHRYCWQLYFENEITSKLNNKSYLKGQNSRITGIPFQDVLISPKSEFVNPWKEQECIKKKIIWAPHHTIPVSENPIQFSTFLDVSDIMLLFAEKYKGQIQFVFKPHPFLKRKLNDFWGEEKTNDYYNRWATMDNTQIVEGDYLGLFKYSDAMIHDCVSFTIEYCYTKNPVMYLIKERDINSHRSELNKFGQRAFDLHTHGCTKEQIKAFIQMVAEGKDDKKDQRVQYYNDSLLPPCGKSACENIINAILGQANLEH</sequence>
<proteinExistence type="predicted"/>
<gene>
    <name evidence="1" type="ORF">DWW10_02955</name>
</gene>
<accession>A0A412YHY4</accession>
<dbReference type="Proteomes" id="UP000283850">
    <property type="component" value="Unassembled WGS sequence"/>
</dbReference>